<dbReference type="InterPro" id="IPR029058">
    <property type="entry name" value="AB_hydrolase_fold"/>
</dbReference>
<accession>A0A2S2C3D7</accession>
<dbReference type="AlphaFoldDB" id="A0A2S2C3D7"/>
<sequence length="373" mass="39733">MALLALVSVLWAPTVGAVPVRSDERPGTVIASSELPAELRLPGAGAAYRMTYRTTDRHGVTPCTGMLFVPAGPPPDGGWPVIAWAHGTVGNSDYDAPSVTGVDTESRDYVSSWLQRGYAVAATDYVGLGTPGVPPYLDGKVAGRSVVDSVRASREVDDTLSSSWVTVGLSQGGQASVFAAHNATAYAPELDYRGAVAGGVPSNIELVAPWSGPWFPPQGLAGLTVYMSYLIAGFRDAYPELDLDSYLTEVGRRLVDAAPELPFREFARLTRNVSVAQMLSRGLDAPDLQSALREYLEVPVTGYDRPLLIVQGVTDPSVPFPLTDKLAADMRRAGTPLDYRMYSGGHFGSMYQSAPEQAVFVAALFRQSTRGTG</sequence>
<dbReference type="Proteomes" id="UP000245711">
    <property type="component" value="Chromosome"/>
</dbReference>
<dbReference type="InterPro" id="IPR005152">
    <property type="entry name" value="Lipase_secreted"/>
</dbReference>
<dbReference type="Pfam" id="PF03583">
    <property type="entry name" value="LIP"/>
    <property type="match status" value="1"/>
</dbReference>
<dbReference type="EMBL" id="CP021354">
    <property type="protein sequence ID" value="AWK75391.1"/>
    <property type="molecule type" value="Genomic_DNA"/>
</dbReference>
<dbReference type="OrthoDB" id="9798122at2"/>
<organism evidence="2 3">
    <name type="scientific">Rhodococcus oxybenzonivorans</name>
    <dbReference type="NCBI Taxonomy" id="1990687"/>
    <lineage>
        <taxon>Bacteria</taxon>
        <taxon>Bacillati</taxon>
        <taxon>Actinomycetota</taxon>
        <taxon>Actinomycetes</taxon>
        <taxon>Mycobacteriales</taxon>
        <taxon>Nocardiaceae</taxon>
        <taxon>Rhodococcus</taxon>
    </lineage>
</organism>
<name>A0A2S2C3D7_9NOCA</name>
<dbReference type="KEGG" id="roz:CBI38_06780"/>
<keyword evidence="3" id="KW-1185">Reference proteome</keyword>
<dbReference type="Gene3D" id="3.40.50.1820">
    <property type="entry name" value="alpha/beta hydrolase"/>
    <property type="match status" value="2"/>
</dbReference>
<evidence type="ECO:0000313" key="3">
    <source>
        <dbReference type="Proteomes" id="UP000245711"/>
    </source>
</evidence>
<proteinExistence type="predicted"/>
<gene>
    <name evidence="2" type="ORF">CBI38_06780</name>
</gene>
<feature type="chain" id="PRO_5015726938" evidence="1">
    <location>
        <begin position="18"/>
        <end position="373"/>
    </location>
</feature>
<feature type="signal peptide" evidence="1">
    <location>
        <begin position="1"/>
        <end position="17"/>
    </location>
</feature>
<evidence type="ECO:0000256" key="1">
    <source>
        <dbReference type="SAM" id="SignalP"/>
    </source>
</evidence>
<dbReference type="SUPFAM" id="SSF53474">
    <property type="entry name" value="alpha/beta-Hydrolases"/>
    <property type="match status" value="1"/>
</dbReference>
<dbReference type="PANTHER" id="PTHR34853">
    <property type="match status" value="1"/>
</dbReference>
<evidence type="ECO:0000313" key="2">
    <source>
        <dbReference type="EMBL" id="AWK75391.1"/>
    </source>
</evidence>
<protein>
    <submittedName>
        <fullName evidence="2">Lipase</fullName>
    </submittedName>
</protein>
<dbReference type="PANTHER" id="PTHR34853:SF1">
    <property type="entry name" value="LIPASE 5"/>
    <property type="match status" value="1"/>
</dbReference>
<dbReference type="GO" id="GO:0016042">
    <property type="term" value="P:lipid catabolic process"/>
    <property type="evidence" value="ECO:0007669"/>
    <property type="project" value="InterPro"/>
</dbReference>
<dbReference type="PIRSF" id="PIRSF029171">
    <property type="entry name" value="Esterase_LipA"/>
    <property type="match status" value="1"/>
</dbReference>
<keyword evidence="1" id="KW-0732">Signal</keyword>
<reference evidence="2 3" key="1">
    <citation type="submission" date="2017-05" db="EMBL/GenBank/DDBJ databases">
        <title>Isolation of Rhodococcus sp. S2-17 biodegrading of BP-3.</title>
        <authorList>
            <person name="Lee Y."/>
            <person name="Kim K.H."/>
            <person name="Chun B.H."/>
            <person name="Jung H.S."/>
            <person name="Jeon C.O."/>
        </authorList>
    </citation>
    <scope>NUCLEOTIDE SEQUENCE [LARGE SCALE GENOMIC DNA]</scope>
    <source>
        <strain evidence="2 3">S2-17</strain>
    </source>
</reference>
<dbReference type="GO" id="GO:0004806">
    <property type="term" value="F:triacylglycerol lipase activity"/>
    <property type="evidence" value="ECO:0007669"/>
    <property type="project" value="InterPro"/>
</dbReference>